<evidence type="ECO:0008006" key="3">
    <source>
        <dbReference type="Google" id="ProtNLM"/>
    </source>
</evidence>
<dbReference type="AlphaFoldDB" id="A0A7J5TYZ7"/>
<evidence type="ECO:0000313" key="2">
    <source>
        <dbReference type="Proteomes" id="UP000488299"/>
    </source>
</evidence>
<dbReference type="EMBL" id="WELI01000005">
    <property type="protein sequence ID" value="KAB7730295.1"/>
    <property type="molecule type" value="Genomic_DNA"/>
</dbReference>
<accession>A0A7J5TYZ7</accession>
<dbReference type="Proteomes" id="UP000488299">
    <property type="component" value="Unassembled WGS sequence"/>
</dbReference>
<protein>
    <recommendedName>
        <fullName evidence="3">NlpE C-terminal OB domain-containing protein</fullName>
    </recommendedName>
</protein>
<sequence>MKHFFMTMLAVGATSCQSDELSTPRLVDQPGFLEVAVCSRGCYQYFLSVSRPNTAERWFPVNLDKELQQAALDYAIANQVTTDNRLPVVFTGTLLTDSTTIKTAGADDVPVPAFKARNIELTGIRKR</sequence>
<name>A0A7J5TYZ7_9BACT</name>
<dbReference type="RefSeq" id="WP_152124891.1">
    <property type="nucleotide sequence ID" value="NZ_WELI01000005.1"/>
</dbReference>
<reference evidence="1 2" key="1">
    <citation type="submission" date="2019-10" db="EMBL/GenBank/DDBJ databases">
        <title>Rudanella paleaurantiibacter sp. nov., isolated from sludge.</title>
        <authorList>
            <person name="Xu S.Q."/>
        </authorList>
    </citation>
    <scope>NUCLEOTIDE SEQUENCE [LARGE SCALE GENOMIC DNA]</scope>
    <source>
        <strain evidence="1 2">HX-22-17</strain>
    </source>
</reference>
<keyword evidence="2" id="KW-1185">Reference proteome</keyword>
<gene>
    <name evidence="1" type="ORF">F5984_14105</name>
</gene>
<evidence type="ECO:0000313" key="1">
    <source>
        <dbReference type="EMBL" id="KAB7730295.1"/>
    </source>
</evidence>
<dbReference type="PROSITE" id="PS51257">
    <property type="entry name" value="PROKAR_LIPOPROTEIN"/>
    <property type="match status" value="1"/>
</dbReference>
<proteinExistence type="predicted"/>
<comment type="caution">
    <text evidence="1">The sequence shown here is derived from an EMBL/GenBank/DDBJ whole genome shotgun (WGS) entry which is preliminary data.</text>
</comment>
<organism evidence="1 2">
    <name type="scientific">Rudanella paleaurantiibacter</name>
    <dbReference type="NCBI Taxonomy" id="2614655"/>
    <lineage>
        <taxon>Bacteria</taxon>
        <taxon>Pseudomonadati</taxon>
        <taxon>Bacteroidota</taxon>
        <taxon>Cytophagia</taxon>
        <taxon>Cytophagales</taxon>
        <taxon>Cytophagaceae</taxon>
        <taxon>Rudanella</taxon>
    </lineage>
</organism>